<feature type="compositionally biased region" description="Polar residues" evidence="3">
    <location>
        <begin position="62"/>
        <end position="75"/>
    </location>
</feature>
<dbReference type="SUPFAM" id="SSF52540">
    <property type="entry name" value="P-loop containing nucleoside triphosphate hydrolases"/>
    <property type="match status" value="1"/>
</dbReference>
<dbReference type="EMBL" id="BTGC01000003">
    <property type="protein sequence ID" value="GMM50838.1"/>
    <property type="molecule type" value="Genomic_DNA"/>
</dbReference>
<protein>
    <submittedName>
        <fullName evidence="6">Uncharacterized protein</fullName>
    </submittedName>
</protein>
<evidence type="ECO:0000259" key="5">
    <source>
        <dbReference type="Pfam" id="PF03764"/>
    </source>
</evidence>
<dbReference type="GO" id="GO:0005525">
    <property type="term" value="F:GTP binding"/>
    <property type="evidence" value="ECO:0007669"/>
    <property type="project" value="UniProtKB-KW"/>
</dbReference>
<dbReference type="GO" id="GO:0071007">
    <property type="term" value="C:U2-type catalytic step 2 spliceosome"/>
    <property type="evidence" value="ECO:0007669"/>
    <property type="project" value="TreeGrafter"/>
</dbReference>
<dbReference type="InterPro" id="IPR005517">
    <property type="entry name" value="Transl_elong_EFG/EF2_IV"/>
</dbReference>
<dbReference type="Gene3D" id="3.30.230.10">
    <property type="match status" value="1"/>
</dbReference>
<reference evidence="6 7" key="1">
    <citation type="journal article" date="2023" name="Elife">
        <title>Identification of key yeast species and microbe-microbe interactions impacting larval growth of Drosophila in the wild.</title>
        <authorList>
            <person name="Mure A."/>
            <person name="Sugiura Y."/>
            <person name="Maeda R."/>
            <person name="Honda K."/>
            <person name="Sakurai N."/>
            <person name="Takahashi Y."/>
            <person name="Watada M."/>
            <person name="Katoh T."/>
            <person name="Gotoh A."/>
            <person name="Gotoh Y."/>
            <person name="Taniguchi I."/>
            <person name="Nakamura K."/>
            <person name="Hayashi T."/>
            <person name="Katayama T."/>
            <person name="Uemura T."/>
            <person name="Hattori Y."/>
        </authorList>
    </citation>
    <scope>NUCLEOTIDE SEQUENCE [LARGE SCALE GENOMIC DNA]</scope>
    <source>
        <strain evidence="6 7">SB-73</strain>
    </source>
</reference>
<keyword evidence="2" id="KW-0342">GTP-binding</keyword>
<dbReference type="Pfam" id="PF00009">
    <property type="entry name" value="GTP_EFTU"/>
    <property type="match status" value="1"/>
</dbReference>
<name>A0AAV5RHB1_STABA</name>
<organism evidence="6 7">
    <name type="scientific">Starmerella bacillaris</name>
    <name type="common">Yeast</name>
    <name type="synonym">Candida zemplinina</name>
    <dbReference type="NCBI Taxonomy" id="1247836"/>
    <lineage>
        <taxon>Eukaryota</taxon>
        <taxon>Fungi</taxon>
        <taxon>Dikarya</taxon>
        <taxon>Ascomycota</taxon>
        <taxon>Saccharomycotina</taxon>
        <taxon>Dipodascomycetes</taxon>
        <taxon>Dipodascales</taxon>
        <taxon>Trichomonascaceae</taxon>
        <taxon>Starmerella</taxon>
    </lineage>
</organism>
<dbReference type="Pfam" id="PF03764">
    <property type="entry name" value="EFG_IV"/>
    <property type="match status" value="1"/>
</dbReference>
<dbReference type="GO" id="GO:0003924">
    <property type="term" value="F:GTPase activity"/>
    <property type="evidence" value="ECO:0007669"/>
    <property type="project" value="InterPro"/>
</dbReference>
<dbReference type="InterPro" id="IPR014721">
    <property type="entry name" value="Ribsml_uS5_D2-typ_fold_subgr"/>
</dbReference>
<dbReference type="PANTHER" id="PTHR42908">
    <property type="entry name" value="TRANSLATION ELONGATION FACTOR-RELATED"/>
    <property type="match status" value="1"/>
</dbReference>
<dbReference type="SUPFAM" id="SSF54980">
    <property type="entry name" value="EF-G C-terminal domain-like"/>
    <property type="match status" value="2"/>
</dbReference>
<comment type="caution">
    <text evidence="6">The sequence shown here is derived from an EMBL/GenBank/DDBJ whole genome shotgun (WGS) entry which is preliminary data.</text>
</comment>
<evidence type="ECO:0000313" key="6">
    <source>
        <dbReference type="EMBL" id="GMM50838.1"/>
    </source>
</evidence>
<keyword evidence="1" id="KW-0547">Nucleotide-binding</keyword>
<sequence length="761" mass="86384">MDEDFDEFGNYIPQEYSESEPDVSRSDVSEAWEDEQTKIIDVQVEHYQQDTQDISKSLLPKDNSSGPESVPESSAPENWLYQSGLMQIPELIRNVAVCGPCRQGKTSLLSLLNCNSSLGTIELQRNITIYPKFYSFLTRTVEYKSFVFNFVDTPGHEDFMDFKDRCLNLSDGQLYVIDVVEGRFPLSNIDRRVPTIIVVNKLDRLLTELRLPPKQASLRIFALIQELEANIEDVVFMSAKFQFSFTLKSMRNLYTRYSVNVPALNEISTFTDYIMEPIYKLVSCGMIGNRPEAVVLLESLGIKVSTKEWKSEYDDRIRLILKRYFEFENVMQPLVEKIVEFLPSPKLSPRIELSTQLVINYNNKLFSIRKSHDSVSSSDIHFPITGNLNIKIESSYPGCWYLTPYEGEIITTNIEPYVKVGIENIAVNEESTTSLIHSLNRLSLIFPSLDFTTEDNGDVMLKGLGELYLDCVLFELKQLHDYKIKVGRPFPQYYETVHSNSNCTYPTSSDNGNFEVLVSAAPLGKDNKDHVTGALISSYNGNILFFSGYNNESLENLIDSKSIEAVISGFQWCCAQGPLLEEPLLNVQFSIQEIKCSANTSQILPTMRRACYAAVISAGARIMEPYNKLSCISSLAGGKAVYKEVEKRSGEIISDSPVEGTNLYIIESLVPTVDIFGLSVDIMCHMDVRDQSRIAIEFSDWRCIDSDPLDISQRVEKLKPSEATSYARDIMLKTRKRKGLYGDVNLKNYLDTSVQELFYEQ</sequence>
<feature type="region of interest" description="Disordered" evidence="3">
    <location>
        <begin position="1"/>
        <end position="32"/>
    </location>
</feature>
<dbReference type="InterPro" id="IPR035647">
    <property type="entry name" value="EFG_III/V"/>
</dbReference>
<dbReference type="Gene3D" id="3.30.70.870">
    <property type="entry name" value="Elongation Factor G (Translational Gtpase), domain 3"/>
    <property type="match status" value="1"/>
</dbReference>
<dbReference type="GO" id="GO:0046540">
    <property type="term" value="C:U4/U6 x U5 tri-snRNP complex"/>
    <property type="evidence" value="ECO:0007669"/>
    <property type="project" value="TreeGrafter"/>
</dbReference>
<feature type="region of interest" description="Disordered" evidence="3">
    <location>
        <begin position="48"/>
        <end position="75"/>
    </location>
</feature>
<evidence type="ECO:0000256" key="3">
    <source>
        <dbReference type="SAM" id="MobiDB-lite"/>
    </source>
</evidence>
<gene>
    <name evidence="6" type="ORF">DASB73_017960</name>
</gene>
<dbReference type="GO" id="GO:0000398">
    <property type="term" value="P:mRNA splicing, via spliceosome"/>
    <property type="evidence" value="ECO:0007669"/>
    <property type="project" value="TreeGrafter"/>
</dbReference>
<dbReference type="InterPro" id="IPR027417">
    <property type="entry name" value="P-loop_NTPase"/>
</dbReference>
<dbReference type="SUPFAM" id="SSF54211">
    <property type="entry name" value="Ribosomal protein S5 domain 2-like"/>
    <property type="match status" value="1"/>
</dbReference>
<proteinExistence type="predicted"/>
<dbReference type="AlphaFoldDB" id="A0AAV5RHB1"/>
<dbReference type="InterPro" id="IPR000795">
    <property type="entry name" value="T_Tr_GTP-bd_dom"/>
</dbReference>
<dbReference type="Gene3D" id="3.30.70.240">
    <property type="match status" value="1"/>
</dbReference>
<feature type="domain" description="Translation elongation factor EFG/EF2" evidence="5">
    <location>
        <begin position="559"/>
        <end position="618"/>
    </location>
</feature>
<dbReference type="Proteomes" id="UP001362899">
    <property type="component" value="Unassembled WGS sequence"/>
</dbReference>
<dbReference type="Gene3D" id="3.40.50.300">
    <property type="entry name" value="P-loop containing nucleotide triphosphate hydrolases"/>
    <property type="match status" value="1"/>
</dbReference>
<evidence type="ECO:0000256" key="2">
    <source>
        <dbReference type="ARBA" id="ARBA00023134"/>
    </source>
</evidence>
<dbReference type="InterPro" id="IPR020568">
    <property type="entry name" value="Ribosomal_Su5_D2-typ_SF"/>
</dbReference>
<accession>A0AAV5RHB1</accession>
<feature type="domain" description="Tr-type G" evidence="4">
    <location>
        <begin position="92"/>
        <end position="252"/>
    </location>
</feature>
<evidence type="ECO:0000259" key="4">
    <source>
        <dbReference type="Pfam" id="PF00009"/>
    </source>
</evidence>
<keyword evidence="7" id="KW-1185">Reference proteome</keyword>
<dbReference type="PANTHER" id="PTHR42908:SF6">
    <property type="entry name" value="116 KDA U5 SMALL NUCLEAR RIBONUCLEOPROTEIN COMPONENT"/>
    <property type="match status" value="1"/>
</dbReference>
<dbReference type="GO" id="GO:0005829">
    <property type="term" value="C:cytosol"/>
    <property type="evidence" value="ECO:0007669"/>
    <property type="project" value="TreeGrafter"/>
</dbReference>
<evidence type="ECO:0000313" key="7">
    <source>
        <dbReference type="Proteomes" id="UP001362899"/>
    </source>
</evidence>
<evidence type="ECO:0000256" key="1">
    <source>
        <dbReference type="ARBA" id="ARBA00022741"/>
    </source>
</evidence>
<dbReference type="GO" id="GO:0030623">
    <property type="term" value="F:U5 snRNA binding"/>
    <property type="evidence" value="ECO:0007669"/>
    <property type="project" value="TreeGrafter"/>
</dbReference>